<dbReference type="NCBIfam" id="TIGR00208">
    <property type="entry name" value="fliS"/>
    <property type="match status" value="1"/>
</dbReference>
<dbReference type="PANTHER" id="PTHR34773:SF1">
    <property type="entry name" value="FLAGELLAR SECRETION CHAPERONE FLIS"/>
    <property type="match status" value="1"/>
</dbReference>
<dbReference type="AlphaFoldDB" id="A0A0J9C2J4"/>
<accession>A0A0J9C2J4</accession>
<protein>
    <recommendedName>
        <fullName evidence="6">Flagellar secretion chaperone FliS</fullName>
    </recommendedName>
</protein>
<keyword evidence="5" id="KW-0143">Chaperone</keyword>
<evidence type="ECO:0000313" key="7">
    <source>
        <dbReference type="EMBL" id="KMW18669.1"/>
    </source>
</evidence>
<dbReference type="GO" id="GO:0005829">
    <property type="term" value="C:cytosol"/>
    <property type="evidence" value="ECO:0007669"/>
    <property type="project" value="UniProtKB-SubCell"/>
</dbReference>
<organism evidence="7 8">
    <name type="scientific">[Clostridium] citroniae WAL-19142</name>
    <dbReference type="NCBI Taxonomy" id="742734"/>
    <lineage>
        <taxon>Bacteria</taxon>
        <taxon>Bacillati</taxon>
        <taxon>Bacillota</taxon>
        <taxon>Clostridia</taxon>
        <taxon>Lachnospirales</taxon>
        <taxon>Lachnospiraceae</taxon>
        <taxon>Enterocloster</taxon>
    </lineage>
</organism>
<evidence type="ECO:0000256" key="2">
    <source>
        <dbReference type="ARBA" id="ARBA00008787"/>
    </source>
</evidence>
<dbReference type="SUPFAM" id="SSF101116">
    <property type="entry name" value="Flagellar export chaperone FliS"/>
    <property type="match status" value="1"/>
</dbReference>
<dbReference type="PATRIC" id="fig|742734.4.peg.2973"/>
<dbReference type="Gene3D" id="1.20.120.340">
    <property type="entry name" value="Flagellar protein FliS"/>
    <property type="match status" value="1"/>
</dbReference>
<evidence type="ECO:0000256" key="5">
    <source>
        <dbReference type="ARBA" id="ARBA00023186"/>
    </source>
</evidence>
<proteinExistence type="inferred from homology"/>
<keyword evidence="7" id="KW-0966">Cell projection</keyword>
<dbReference type="PIRSF" id="PIRSF039090">
    <property type="entry name" value="Flis"/>
    <property type="match status" value="1"/>
</dbReference>
<evidence type="ECO:0000256" key="3">
    <source>
        <dbReference type="ARBA" id="ARBA00022490"/>
    </source>
</evidence>
<evidence type="ECO:0000256" key="6">
    <source>
        <dbReference type="PIRNR" id="PIRNR039090"/>
    </source>
</evidence>
<dbReference type="CDD" id="cd16098">
    <property type="entry name" value="FliS"/>
    <property type="match status" value="1"/>
</dbReference>
<dbReference type="EMBL" id="ADLK01000022">
    <property type="protein sequence ID" value="KMW18669.1"/>
    <property type="molecule type" value="Genomic_DNA"/>
</dbReference>
<keyword evidence="7" id="KW-0282">Flagellum</keyword>
<name>A0A0J9C2J4_9FIRM</name>
<dbReference type="GO" id="GO:0071973">
    <property type="term" value="P:bacterial-type flagellum-dependent cell motility"/>
    <property type="evidence" value="ECO:0007669"/>
    <property type="project" value="TreeGrafter"/>
</dbReference>
<keyword evidence="7" id="KW-0969">Cilium</keyword>
<dbReference type="Proteomes" id="UP000037392">
    <property type="component" value="Unassembled WGS sequence"/>
</dbReference>
<comment type="caution">
    <text evidence="7">The sequence shown here is derived from an EMBL/GenBank/DDBJ whole genome shotgun (WGS) entry which is preliminary data.</text>
</comment>
<dbReference type="PANTHER" id="PTHR34773">
    <property type="entry name" value="FLAGELLAR SECRETION CHAPERONE FLIS"/>
    <property type="match status" value="1"/>
</dbReference>
<dbReference type="Pfam" id="PF02561">
    <property type="entry name" value="FliS"/>
    <property type="match status" value="1"/>
</dbReference>
<comment type="similarity">
    <text evidence="2 6">Belongs to the FliS family.</text>
</comment>
<keyword evidence="4 6" id="KW-1005">Bacterial flagellum biogenesis</keyword>
<comment type="subcellular location">
    <subcellularLocation>
        <location evidence="1 6">Cytoplasm</location>
        <location evidence="1 6">Cytosol</location>
    </subcellularLocation>
</comment>
<dbReference type="GO" id="GO:0044780">
    <property type="term" value="P:bacterial-type flagellum assembly"/>
    <property type="evidence" value="ECO:0007669"/>
    <property type="project" value="InterPro"/>
</dbReference>
<dbReference type="OrthoDB" id="1524959at2"/>
<dbReference type="InterPro" id="IPR036584">
    <property type="entry name" value="FliS_sf"/>
</dbReference>
<evidence type="ECO:0000256" key="4">
    <source>
        <dbReference type="ARBA" id="ARBA00022795"/>
    </source>
</evidence>
<keyword evidence="3 6" id="KW-0963">Cytoplasm</keyword>
<dbReference type="InterPro" id="IPR003713">
    <property type="entry name" value="FliS"/>
</dbReference>
<reference evidence="7 8" key="1">
    <citation type="submission" date="2011-04" db="EMBL/GenBank/DDBJ databases">
        <title>The Genome Sequence of Clostridium citroniae WAL-19142.</title>
        <authorList>
            <consortium name="The Broad Institute Genome Sequencing Platform"/>
            <person name="Earl A."/>
            <person name="Ward D."/>
            <person name="Feldgarden M."/>
            <person name="Gevers D."/>
            <person name="Warren Y.A."/>
            <person name="Tyrrell K.L."/>
            <person name="Citron D.M."/>
            <person name="Goldstein E.J."/>
            <person name="Daigneault M."/>
            <person name="Allen-Vercoe E."/>
            <person name="Young S.K."/>
            <person name="Zeng Q."/>
            <person name="Gargeya S."/>
            <person name="Fitzgerald M."/>
            <person name="Haas B."/>
            <person name="Abouelleil A."/>
            <person name="Alvarado L."/>
            <person name="Arachchi H.M."/>
            <person name="Berlin A."/>
            <person name="Brown A."/>
            <person name="Chapman S.B."/>
            <person name="Chen Z."/>
            <person name="Dunbar C."/>
            <person name="Freedman E."/>
            <person name="Gearin G."/>
            <person name="Gellesch M."/>
            <person name="Goldberg J."/>
            <person name="Griggs A."/>
            <person name="Gujja S."/>
            <person name="Heilman E.R."/>
            <person name="Heiman D."/>
            <person name="Howarth C."/>
            <person name="Larson L."/>
            <person name="Lui A."/>
            <person name="MacDonald P.J."/>
            <person name="Mehta T."/>
            <person name="Montmayeur A."/>
            <person name="Murphy C."/>
            <person name="Neiman D."/>
            <person name="Pearson M."/>
            <person name="Priest M."/>
            <person name="Roberts A."/>
            <person name="Saif S."/>
            <person name="Shea T."/>
            <person name="Shenoy N."/>
            <person name="Sisk P."/>
            <person name="Stolte C."/>
            <person name="Sykes S."/>
            <person name="White J."/>
            <person name="Yandava C."/>
            <person name="Wortman J."/>
            <person name="Nusbaum C."/>
            <person name="Birren B."/>
        </authorList>
    </citation>
    <scope>NUCLEOTIDE SEQUENCE [LARGE SCALE GENOMIC DNA]</scope>
    <source>
        <strain evidence="7 8">WAL-19142</strain>
    </source>
</reference>
<dbReference type="RefSeq" id="WP_007865523.1">
    <property type="nucleotide sequence ID" value="NZ_KQ235878.1"/>
</dbReference>
<gene>
    <name evidence="7" type="ORF">HMPREF9470_02773</name>
</gene>
<sequence length="126" mass="14456">MQNPYAKYKQQSVMTMTQGDMINLLFDEMINRLNKGLLGLEVRDYEASNTHFKKAQAIISHLVSTLDHQYPVSQSLASLYEYFNYQILQANVKKSPEPVNEVLPMIMELKEAFAQADKQVRMGHTG</sequence>
<evidence type="ECO:0000256" key="1">
    <source>
        <dbReference type="ARBA" id="ARBA00004514"/>
    </source>
</evidence>
<dbReference type="GeneID" id="93163266"/>
<evidence type="ECO:0000313" key="8">
    <source>
        <dbReference type="Proteomes" id="UP000037392"/>
    </source>
</evidence>